<protein>
    <recommendedName>
        <fullName evidence="1">Azaphilone pigments biosynthesis cluster protein L N-terminal domain-containing protein</fullName>
    </recommendedName>
</protein>
<accession>A0AAN7A337</accession>
<comment type="caution">
    <text evidence="2">The sequence shown here is derived from an EMBL/GenBank/DDBJ whole genome shotgun (WGS) entry which is preliminary data.</text>
</comment>
<evidence type="ECO:0000313" key="3">
    <source>
        <dbReference type="Proteomes" id="UP001302321"/>
    </source>
</evidence>
<organism evidence="2 3">
    <name type="scientific">Triangularia setosa</name>
    <dbReference type="NCBI Taxonomy" id="2587417"/>
    <lineage>
        <taxon>Eukaryota</taxon>
        <taxon>Fungi</taxon>
        <taxon>Dikarya</taxon>
        <taxon>Ascomycota</taxon>
        <taxon>Pezizomycotina</taxon>
        <taxon>Sordariomycetes</taxon>
        <taxon>Sordariomycetidae</taxon>
        <taxon>Sordariales</taxon>
        <taxon>Podosporaceae</taxon>
        <taxon>Triangularia</taxon>
    </lineage>
</organism>
<keyword evidence="3" id="KW-1185">Reference proteome</keyword>
<proteinExistence type="predicted"/>
<evidence type="ECO:0000259" key="1">
    <source>
        <dbReference type="Pfam" id="PF17111"/>
    </source>
</evidence>
<sequence length="256" mass="27935">MDPLSITAATVGITTPAVHCIRLLLEDLQKIVDTPDTFKSLKNDLLLVDQALTSLQASKTAATSYKESCDRFRIDLSRWTRHSKDGKLALQDRAMVGFFKQGCVKSISEQLQNCKITFTSAVSIATLHSSLQQTQVTEEMMATISRKEAEIAESITATDKQLAEVHAKLGALYLAKTEADETEADRTSAISQVAVEQTVLRESRKLLEELLSGIHTAAANARKDRGQIVNNFGDQNEGMQIGVSYGAISGITFGKK</sequence>
<dbReference type="EMBL" id="MU866946">
    <property type="protein sequence ID" value="KAK4170602.1"/>
    <property type="molecule type" value="Genomic_DNA"/>
</dbReference>
<dbReference type="Proteomes" id="UP001302321">
    <property type="component" value="Unassembled WGS sequence"/>
</dbReference>
<reference evidence="2" key="1">
    <citation type="journal article" date="2023" name="Mol. Phylogenet. Evol.">
        <title>Genome-scale phylogeny and comparative genomics of the fungal order Sordariales.</title>
        <authorList>
            <person name="Hensen N."/>
            <person name="Bonometti L."/>
            <person name="Westerberg I."/>
            <person name="Brannstrom I.O."/>
            <person name="Guillou S."/>
            <person name="Cros-Aarteil S."/>
            <person name="Calhoun S."/>
            <person name="Haridas S."/>
            <person name="Kuo A."/>
            <person name="Mondo S."/>
            <person name="Pangilinan J."/>
            <person name="Riley R."/>
            <person name="LaButti K."/>
            <person name="Andreopoulos B."/>
            <person name="Lipzen A."/>
            <person name="Chen C."/>
            <person name="Yan M."/>
            <person name="Daum C."/>
            <person name="Ng V."/>
            <person name="Clum A."/>
            <person name="Steindorff A."/>
            <person name="Ohm R.A."/>
            <person name="Martin F."/>
            <person name="Silar P."/>
            <person name="Natvig D.O."/>
            <person name="Lalanne C."/>
            <person name="Gautier V."/>
            <person name="Ament-Velasquez S.L."/>
            <person name="Kruys A."/>
            <person name="Hutchinson M.I."/>
            <person name="Powell A.J."/>
            <person name="Barry K."/>
            <person name="Miller A.N."/>
            <person name="Grigoriev I.V."/>
            <person name="Debuchy R."/>
            <person name="Gladieux P."/>
            <person name="Hiltunen Thoren M."/>
            <person name="Johannesson H."/>
        </authorList>
    </citation>
    <scope>NUCLEOTIDE SEQUENCE</scope>
    <source>
        <strain evidence="2">CBS 892.96</strain>
    </source>
</reference>
<dbReference type="InterPro" id="IPR031348">
    <property type="entry name" value="PigL_N"/>
</dbReference>
<dbReference type="Pfam" id="PF17111">
    <property type="entry name" value="PigL_N"/>
    <property type="match status" value="1"/>
</dbReference>
<evidence type="ECO:0000313" key="2">
    <source>
        <dbReference type="EMBL" id="KAK4170602.1"/>
    </source>
</evidence>
<feature type="domain" description="Azaphilone pigments biosynthesis cluster protein L N-terminal" evidence="1">
    <location>
        <begin position="1"/>
        <end position="185"/>
    </location>
</feature>
<reference evidence="2" key="2">
    <citation type="submission" date="2023-05" db="EMBL/GenBank/DDBJ databases">
        <authorList>
            <consortium name="Lawrence Berkeley National Laboratory"/>
            <person name="Steindorff A."/>
            <person name="Hensen N."/>
            <person name="Bonometti L."/>
            <person name="Westerberg I."/>
            <person name="Brannstrom I.O."/>
            <person name="Guillou S."/>
            <person name="Cros-Aarteil S."/>
            <person name="Calhoun S."/>
            <person name="Haridas S."/>
            <person name="Kuo A."/>
            <person name="Mondo S."/>
            <person name="Pangilinan J."/>
            <person name="Riley R."/>
            <person name="Labutti K."/>
            <person name="Andreopoulos B."/>
            <person name="Lipzen A."/>
            <person name="Chen C."/>
            <person name="Yanf M."/>
            <person name="Daum C."/>
            <person name="Ng V."/>
            <person name="Clum A."/>
            <person name="Ohm R."/>
            <person name="Martin F."/>
            <person name="Silar P."/>
            <person name="Natvig D."/>
            <person name="Lalanne C."/>
            <person name="Gautier V."/>
            <person name="Ament-Velasquez S.L."/>
            <person name="Kruys A."/>
            <person name="Hutchinson M.I."/>
            <person name="Powell A.J."/>
            <person name="Barry K."/>
            <person name="Miller A.N."/>
            <person name="Grigoriev I.V."/>
            <person name="Debuchy R."/>
            <person name="Gladieux P."/>
            <person name="Thoren M.H."/>
            <person name="Johannesson H."/>
        </authorList>
    </citation>
    <scope>NUCLEOTIDE SEQUENCE</scope>
    <source>
        <strain evidence="2">CBS 892.96</strain>
    </source>
</reference>
<name>A0AAN7A337_9PEZI</name>
<dbReference type="AlphaFoldDB" id="A0AAN7A337"/>
<gene>
    <name evidence="2" type="ORF">QBC36DRAFT_341567</name>
</gene>